<dbReference type="PANTHER" id="PTHR10972">
    <property type="entry name" value="OXYSTEROL-BINDING PROTEIN-RELATED"/>
    <property type="match status" value="1"/>
</dbReference>
<organism evidence="5">
    <name type="scientific">Menopon gallinae</name>
    <name type="common">poultry shaft louse</name>
    <dbReference type="NCBI Taxonomy" id="328185"/>
    <lineage>
        <taxon>Eukaryota</taxon>
        <taxon>Metazoa</taxon>
        <taxon>Ecdysozoa</taxon>
        <taxon>Arthropoda</taxon>
        <taxon>Hexapoda</taxon>
        <taxon>Insecta</taxon>
        <taxon>Pterygota</taxon>
        <taxon>Neoptera</taxon>
        <taxon>Paraneoptera</taxon>
        <taxon>Psocodea</taxon>
        <taxon>Troctomorpha</taxon>
        <taxon>Phthiraptera</taxon>
        <taxon>Amblycera</taxon>
        <taxon>Menoponidae</taxon>
        <taxon>Menopon</taxon>
    </lineage>
</organism>
<sequence>MSAQSCDEKINFSETYQGQLFKYTNVVKGWCPRWFRLEPKTGLLDYFLSEQEVNQKPRGTLELLGAVVSPSDEDSHTFTISSATGDFFKLRAGDARERQDWVNRLRAAGVQKDEESSSVSKPINKFRFHRHRILNYSPWDSYASSVYLPATNPTTSVKQWVAAHSDADQQLRLIADLFDRVQREVDELPSNGEISNSNKDIIQLNASSLLTLHTLQDAIRILENDAYRPCDID</sequence>
<evidence type="ECO:0000259" key="4">
    <source>
        <dbReference type="PROSITE" id="PS50003"/>
    </source>
</evidence>
<dbReference type="CDD" id="cd13291">
    <property type="entry name" value="PH_ORP10_ORP11"/>
    <property type="match status" value="1"/>
</dbReference>
<protein>
    <recommendedName>
        <fullName evidence="4">PH domain-containing protein</fullName>
    </recommendedName>
</protein>
<dbReference type="GO" id="GO:0032934">
    <property type="term" value="F:sterol binding"/>
    <property type="evidence" value="ECO:0007669"/>
    <property type="project" value="TreeGrafter"/>
</dbReference>
<proteinExistence type="predicted"/>
<comment type="caution">
    <text evidence="5">The sequence shown here is derived from an EMBL/GenBank/DDBJ whole genome shotgun (WGS) entry which is preliminary data.</text>
</comment>
<dbReference type="GO" id="GO:0006869">
    <property type="term" value="P:lipid transport"/>
    <property type="evidence" value="ECO:0007669"/>
    <property type="project" value="UniProtKB-KW"/>
</dbReference>
<dbReference type="SMART" id="SM00233">
    <property type="entry name" value="PH"/>
    <property type="match status" value="1"/>
</dbReference>
<evidence type="ECO:0000313" key="5">
    <source>
        <dbReference type="EMBL" id="KAL0277606.1"/>
    </source>
</evidence>
<dbReference type="EMBL" id="JARGDH010000002">
    <property type="protein sequence ID" value="KAL0277605.1"/>
    <property type="molecule type" value="Genomic_DNA"/>
</dbReference>
<dbReference type="InterPro" id="IPR000648">
    <property type="entry name" value="Oxysterol-bd"/>
</dbReference>
<name>A0AAW2I6S3_9NEOP</name>
<dbReference type="Pfam" id="PF00169">
    <property type="entry name" value="PH"/>
    <property type="match status" value="1"/>
</dbReference>
<reference evidence="5" key="1">
    <citation type="journal article" date="2024" name="Gigascience">
        <title>Chromosome-level genome of the poultry shaft louse Menopon gallinae provides insight into the host-switching and adaptive evolution of parasitic lice.</title>
        <authorList>
            <person name="Xu Y."/>
            <person name="Ma L."/>
            <person name="Liu S."/>
            <person name="Liang Y."/>
            <person name="Liu Q."/>
            <person name="He Z."/>
            <person name="Tian L."/>
            <person name="Duan Y."/>
            <person name="Cai W."/>
            <person name="Li H."/>
            <person name="Song F."/>
        </authorList>
    </citation>
    <scope>NUCLEOTIDE SEQUENCE</scope>
    <source>
        <strain evidence="5">Cailab_2023a</strain>
    </source>
</reference>
<accession>A0AAW2I6S3</accession>
<dbReference type="Gene3D" id="2.30.29.30">
    <property type="entry name" value="Pleckstrin-homology domain (PH domain)/Phosphotyrosine-binding domain (PTB)"/>
    <property type="match status" value="1"/>
</dbReference>
<evidence type="ECO:0000256" key="2">
    <source>
        <dbReference type="ARBA" id="ARBA00023055"/>
    </source>
</evidence>
<dbReference type="PANTHER" id="PTHR10972:SF141">
    <property type="entry name" value="OXYSTEROL-BINDING PROTEIN"/>
    <property type="match status" value="1"/>
</dbReference>
<evidence type="ECO:0000256" key="3">
    <source>
        <dbReference type="ARBA" id="ARBA00023121"/>
    </source>
</evidence>
<feature type="domain" description="PH" evidence="4">
    <location>
        <begin position="13"/>
        <end position="110"/>
    </location>
</feature>
<dbReference type="InterPro" id="IPR001849">
    <property type="entry name" value="PH_domain"/>
</dbReference>
<gene>
    <name evidence="5" type="ORF">PYX00_004838</name>
</gene>
<dbReference type="GO" id="GO:0005829">
    <property type="term" value="C:cytosol"/>
    <property type="evidence" value="ECO:0007669"/>
    <property type="project" value="TreeGrafter"/>
</dbReference>
<dbReference type="PROSITE" id="PS50003">
    <property type="entry name" value="PH_DOMAIN"/>
    <property type="match status" value="1"/>
</dbReference>
<dbReference type="InterPro" id="IPR011993">
    <property type="entry name" value="PH-like_dom_sf"/>
</dbReference>
<keyword evidence="2" id="KW-0445">Lipid transport</keyword>
<keyword evidence="3" id="KW-0446">Lipid-binding</keyword>
<keyword evidence="1" id="KW-0813">Transport</keyword>
<dbReference type="EMBL" id="JARGDH010000002">
    <property type="protein sequence ID" value="KAL0277606.1"/>
    <property type="molecule type" value="Genomic_DNA"/>
</dbReference>
<evidence type="ECO:0000256" key="1">
    <source>
        <dbReference type="ARBA" id="ARBA00022448"/>
    </source>
</evidence>
<dbReference type="SUPFAM" id="SSF50729">
    <property type="entry name" value="PH domain-like"/>
    <property type="match status" value="1"/>
</dbReference>
<dbReference type="GO" id="GO:0016020">
    <property type="term" value="C:membrane"/>
    <property type="evidence" value="ECO:0007669"/>
    <property type="project" value="TreeGrafter"/>
</dbReference>
<dbReference type="AlphaFoldDB" id="A0AAW2I6S3"/>